<name>A0A7R9DAQ5_TIMPO</name>
<gene>
    <name evidence="2" type="ORF">TPSB3V08_LOCUS7166</name>
</gene>
<dbReference type="EMBL" id="OD004493">
    <property type="protein sequence ID" value="CAD7410057.1"/>
    <property type="molecule type" value="Genomic_DNA"/>
</dbReference>
<proteinExistence type="predicted"/>
<evidence type="ECO:0000256" key="1">
    <source>
        <dbReference type="SAM" id="MobiDB-lite"/>
    </source>
</evidence>
<feature type="region of interest" description="Disordered" evidence="1">
    <location>
        <begin position="130"/>
        <end position="153"/>
    </location>
</feature>
<protein>
    <submittedName>
        <fullName evidence="2">Uncharacterized protein</fullName>
    </submittedName>
</protein>
<organism evidence="2">
    <name type="scientific">Timema poppense</name>
    <name type="common">Walking stick</name>
    <dbReference type="NCBI Taxonomy" id="170557"/>
    <lineage>
        <taxon>Eukaryota</taxon>
        <taxon>Metazoa</taxon>
        <taxon>Ecdysozoa</taxon>
        <taxon>Arthropoda</taxon>
        <taxon>Hexapoda</taxon>
        <taxon>Insecta</taxon>
        <taxon>Pterygota</taxon>
        <taxon>Neoptera</taxon>
        <taxon>Polyneoptera</taxon>
        <taxon>Phasmatodea</taxon>
        <taxon>Timematodea</taxon>
        <taxon>Timematoidea</taxon>
        <taxon>Timematidae</taxon>
        <taxon>Timema</taxon>
    </lineage>
</organism>
<dbReference type="AlphaFoldDB" id="A0A7R9DAQ5"/>
<sequence length="184" mass="21195">MYASDRTIPMEEEPSGSKRKREVFPHQLPEDIINVAQGISNEMVDNFWWMRRGSKNIKISTMTSLVLSDSSQLTADDFERSPDQIMYSYFEPYDLQIHHPFGLYALSTNYSNGLGIGKVELEEVNPHLRRGRVENHLGKPTPSSPDRDSNLDLPVLSSRAQHDKRVCQLRHRGGSYLRDTDYIR</sequence>
<feature type="region of interest" description="Disordered" evidence="1">
    <location>
        <begin position="1"/>
        <end position="21"/>
    </location>
</feature>
<evidence type="ECO:0000313" key="2">
    <source>
        <dbReference type="EMBL" id="CAD7410057.1"/>
    </source>
</evidence>
<reference evidence="2" key="1">
    <citation type="submission" date="2020-11" db="EMBL/GenBank/DDBJ databases">
        <authorList>
            <person name="Tran Van P."/>
        </authorList>
    </citation>
    <scope>NUCLEOTIDE SEQUENCE</scope>
</reference>
<accession>A0A7R9DAQ5</accession>